<dbReference type="AlphaFoldDB" id="G5JXP8"/>
<dbReference type="EMBL" id="AEUW02000001">
    <property type="protein sequence ID" value="EHJ51844.1"/>
    <property type="molecule type" value="Genomic_DNA"/>
</dbReference>
<accession>G5JXP8</accession>
<keyword evidence="1" id="KW-0812">Transmembrane</keyword>
<keyword evidence="1" id="KW-0472">Membrane</keyword>
<keyword evidence="3" id="KW-1185">Reference proteome</keyword>
<comment type="caution">
    <text evidence="2">The sequence shown here is derived from an EMBL/GenBank/DDBJ whole genome shotgun (WGS) entry which is preliminary data.</text>
</comment>
<organism evidence="2 3">
    <name type="scientific">Streptococcus macacae NCTC 11558</name>
    <dbReference type="NCBI Taxonomy" id="764298"/>
    <lineage>
        <taxon>Bacteria</taxon>
        <taxon>Bacillati</taxon>
        <taxon>Bacillota</taxon>
        <taxon>Bacilli</taxon>
        <taxon>Lactobacillales</taxon>
        <taxon>Streptococcaceae</taxon>
        <taxon>Streptococcus</taxon>
    </lineage>
</organism>
<keyword evidence="1" id="KW-1133">Transmembrane helix</keyword>
<dbReference type="RefSeq" id="WP_003079118.1">
    <property type="nucleotide sequence ID" value="NZ_AEUW02000001.1"/>
</dbReference>
<reference evidence="2 3" key="1">
    <citation type="journal article" date="2014" name="Int. J. Syst. Evol. Microbiol.">
        <title>Phylogenomics and the dynamic genome evolution of the genus Streptococcus.</title>
        <authorList>
            <consortium name="The Broad Institute Genome Sequencing Platform"/>
            <person name="Richards V.P."/>
            <person name="Palmer S.R."/>
            <person name="Pavinski Bitar P.D."/>
            <person name="Qin X."/>
            <person name="Weinstock G.M."/>
            <person name="Highlander S.K."/>
            <person name="Town C.D."/>
            <person name="Burne R.A."/>
            <person name="Stanhope M.J."/>
        </authorList>
    </citation>
    <scope>NUCLEOTIDE SEQUENCE [LARGE SCALE GENOMIC DNA]</scope>
    <source>
        <strain evidence="2 3">NCTC 11558</strain>
    </source>
</reference>
<evidence type="ECO:0000256" key="1">
    <source>
        <dbReference type="SAM" id="Phobius"/>
    </source>
</evidence>
<evidence type="ECO:0000313" key="3">
    <source>
        <dbReference type="Proteomes" id="UP000003573"/>
    </source>
</evidence>
<feature type="transmembrane region" description="Helical" evidence="1">
    <location>
        <begin position="63"/>
        <end position="82"/>
    </location>
</feature>
<name>G5JXP8_9STRE</name>
<protein>
    <submittedName>
        <fullName evidence="2">Uncharacterized protein</fullName>
    </submittedName>
</protein>
<gene>
    <name evidence="2" type="ORF">STRMA_1672</name>
</gene>
<sequence>MTEYKGVLEITDYAQELIGNGQARIEGANVIWNPGSGNTGIVEWGKFYLTSPEDSKHLKTTSILSGGIAIGVVTVGVGNLIYKGLKARQNKVNRINNNLISSLSLYILEVSENTVQPSTKLDLKLAIQEYIDNTKLFKNKVDTNLLRSIDIVLNNSGSDDKFELDDKIIQLKNFIEKNNQRKNKKEPNNSSLIRKID</sequence>
<dbReference type="Proteomes" id="UP000003573">
    <property type="component" value="Unassembled WGS sequence"/>
</dbReference>
<dbReference type="STRING" id="764298.STRMA_1672"/>
<evidence type="ECO:0000313" key="2">
    <source>
        <dbReference type="EMBL" id="EHJ51844.1"/>
    </source>
</evidence>
<proteinExistence type="predicted"/>